<dbReference type="STRING" id="145857.GA0070616_3681"/>
<evidence type="ECO:0000259" key="4">
    <source>
        <dbReference type="SMART" id="SM00418"/>
    </source>
</evidence>
<organism evidence="5 6">
    <name type="scientific">Micromonospora nigra</name>
    <dbReference type="NCBI Taxonomy" id="145857"/>
    <lineage>
        <taxon>Bacteria</taxon>
        <taxon>Bacillati</taxon>
        <taxon>Actinomycetota</taxon>
        <taxon>Actinomycetes</taxon>
        <taxon>Micromonosporales</taxon>
        <taxon>Micromonosporaceae</taxon>
        <taxon>Micromonospora</taxon>
    </lineage>
</organism>
<keyword evidence="3" id="KW-0804">Transcription</keyword>
<dbReference type="InterPro" id="IPR011991">
    <property type="entry name" value="ArsR-like_HTH"/>
</dbReference>
<accession>A0A1C6SFZ3</accession>
<dbReference type="RefSeq" id="WP_091083968.1">
    <property type="nucleotide sequence ID" value="NZ_FMHT01000003.1"/>
</dbReference>
<dbReference type="GO" id="GO:0003677">
    <property type="term" value="F:DNA binding"/>
    <property type="evidence" value="ECO:0007669"/>
    <property type="project" value="UniProtKB-KW"/>
</dbReference>
<dbReference type="EMBL" id="FMHT01000003">
    <property type="protein sequence ID" value="SCL28372.1"/>
    <property type="molecule type" value="Genomic_DNA"/>
</dbReference>
<gene>
    <name evidence="5" type="ORF">GA0070616_3681</name>
</gene>
<keyword evidence="6" id="KW-1185">Reference proteome</keyword>
<dbReference type="GO" id="GO:0003700">
    <property type="term" value="F:DNA-binding transcription factor activity"/>
    <property type="evidence" value="ECO:0007669"/>
    <property type="project" value="InterPro"/>
</dbReference>
<dbReference type="OrthoDB" id="3808065at2"/>
<keyword evidence="2" id="KW-0238">DNA-binding</keyword>
<dbReference type="InterPro" id="IPR001845">
    <property type="entry name" value="HTH_ArsR_DNA-bd_dom"/>
</dbReference>
<dbReference type="Proteomes" id="UP000199699">
    <property type="component" value="Unassembled WGS sequence"/>
</dbReference>
<evidence type="ECO:0000313" key="6">
    <source>
        <dbReference type="Proteomes" id="UP000199699"/>
    </source>
</evidence>
<dbReference type="AlphaFoldDB" id="A0A1C6SFZ3"/>
<sequence>MLRIHLTFADLAQSRMLEGLGPDVESAFALHLFGTDGDLAFHRWRRLVRNQLGQLLGPVAELAARRTLPQLLELAADESPDAQQGDHAVLRAFGAVAVRPYWPRISAQLGEARDAGGRTVIANGMERLLSSLHPRLHWQPPVLEFRAGPDREVRLGGHGLALCFGFFLTEKKCYLLDGETPALVLPLNAALRGEFCGPQESDMPGIGDLMGHTRAAVLHALCESRTTGELAELVGLSLAGASKHAAVLRRAGLITTRRHGSAALHRITTLGEALIEGRRLPPASRTTSNCRSLARAC</sequence>
<dbReference type="Gene3D" id="1.10.10.10">
    <property type="entry name" value="Winged helix-like DNA-binding domain superfamily/Winged helix DNA-binding domain"/>
    <property type="match status" value="1"/>
</dbReference>
<reference evidence="5 6" key="1">
    <citation type="submission" date="2016-06" db="EMBL/GenBank/DDBJ databases">
        <authorList>
            <person name="Kjaerup R.B."/>
            <person name="Dalgaard T.S."/>
            <person name="Juul-Madsen H.R."/>
        </authorList>
    </citation>
    <scope>NUCLEOTIDE SEQUENCE [LARGE SCALE GENOMIC DNA]</scope>
    <source>
        <strain evidence="5 6">DSM 43818</strain>
    </source>
</reference>
<feature type="domain" description="HTH arsR-type" evidence="4">
    <location>
        <begin position="205"/>
        <end position="279"/>
    </location>
</feature>
<dbReference type="InterPro" id="IPR036388">
    <property type="entry name" value="WH-like_DNA-bd_sf"/>
</dbReference>
<dbReference type="Pfam" id="PF12840">
    <property type="entry name" value="HTH_20"/>
    <property type="match status" value="1"/>
</dbReference>
<dbReference type="SUPFAM" id="SSF46785">
    <property type="entry name" value="Winged helix' DNA-binding domain"/>
    <property type="match status" value="1"/>
</dbReference>
<evidence type="ECO:0000256" key="3">
    <source>
        <dbReference type="ARBA" id="ARBA00023163"/>
    </source>
</evidence>
<proteinExistence type="predicted"/>
<protein>
    <submittedName>
        <fullName evidence="5">Helix-turn-helix domain-containing protein</fullName>
    </submittedName>
</protein>
<dbReference type="PANTHER" id="PTHR43132">
    <property type="entry name" value="ARSENICAL RESISTANCE OPERON REPRESSOR ARSR-RELATED"/>
    <property type="match status" value="1"/>
</dbReference>
<evidence type="ECO:0000256" key="1">
    <source>
        <dbReference type="ARBA" id="ARBA00023015"/>
    </source>
</evidence>
<dbReference type="InterPro" id="IPR036390">
    <property type="entry name" value="WH_DNA-bd_sf"/>
</dbReference>
<dbReference type="SMART" id="SM00418">
    <property type="entry name" value="HTH_ARSR"/>
    <property type="match status" value="1"/>
</dbReference>
<evidence type="ECO:0000313" key="5">
    <source>
        <dbReference type="EMBL" id="SCL28372.1"/>
    </source>
</evidence>
<name>A0A1C6SFZ3_9ACTN</name>
<dbReference type="PANTHER" id="PTHR43132:SF8">
    <property type="entry name" value="HTH-TYPE TRANSCRIPTIONAL REGULATOR KMTR"/>
    <property type="match status" value="1"/>
</dbReference>
<keyword evidence="1" id="KW-0805">Transcription regulation</keyword>
<dbReference type="CDD" id="cd00090">
    <property type="entry name" value="HTH_ARSR"/>
    <property type="match status" value="1"/>
</dbReference>
<dbReference type="InterPro" id="IPR051011">
    <property type="entry name" value="Metal_resp_trans_reg"/>
</dbReference>
<evidence type="ECO:0000256" key="2">
    <source>
        <dbReference type="ARBA" id="ARBA00023125"/>
    </source>
</evidence>